<name>A0ABR0AUB1_9CRUS</name>
<evidence type="ECO:0000256" key="1">
    <source>
        <dbReference type="SAM" id="MobiDB-lite"/>
    </source>
</evidence>
<sequence>MVRSEEGRTVNIRRVTRFNRIKSLLTLRRFTPVTRTAIDPMNNVKPSFCTVPDFIRSSMFFIHSSASTSPLRALSLTPAILEKRYRDMERRSIQQMKAAVEEKGYDRFIALAMRLDDLEPPWSTEDQGDGEPQPPSKRPHVFTFCSRQMDVVEENSGLIRDPIITICELSDYAQGLDEKDKRKIKKPTR</sequence>
<evidence type="ECO:0000313" key="3">
    <source>
        <dbReference type="Proteomes" id="UP001234178"/>
    </source>
</evidence>
<keyword evidence="3" id="KW-1185">Reference proteome</keyword>
<evidence type="ECO:0000313" key="2">
    <source>
        <dbReference type="EMBL" id="KAK4028708.1"/>
    </source>
</evidence>
<comment type="caution">
    <text evidence="2">The sequence shown here is derived from an EMBL/GenBank/DDBJ whole genome shotgun (WGS) entry which is preliminary data.</text>
</comment>
<protein>
    <submittedName>
        <fullName evidence="2">Uncharacterized protein</fullName>
    </submittedName>
</protein>
<feature type="region of interest" description="Disordered" evidence="1">
    <location>
        <begin position="120"/>
        <end position="140"/>
    </location>
</feature>
<dbReference type="Proteomes" id="UP001234178">
    <property type="component" value="Unassembled WGS sequence"/>
</dbReference>
<proteinExistence type="predicted"/>
<organism evidence="2 3">
    <name type="scientific">Daphnia magna</name>
    <dbReference type="NCBI Taxonomy" id="35525"/>
    <lineage>
        <taxon>Eukaryota</taxon>
        <taxon>Metazoa</taxon>
        <taxon>Ecdysozoa</taxon>
        <taxon>Arthropoda</taxon>
        <taxon>Crustacea</taxon>
        <taxon>Branchiopoda</taxon>
        <taxon>Diplostraca</taxon>
        <taxon>Cladocera</taxon>
        <taxon>Anomopoda</taxon>
        <taxon>Daphniidae</taxon>
        <taxon>Daphnia</taxon>
    </lineage>
</organism>
<gene>
    <name evidence="2" type="ORF">OUZ56_021712</name>
</gene>
<reference evidence="2 3" key="1">
    <citation type="journal article" date="2023" name="Nucleic Acids Res.">
        <title>The hologenome of Daphnia magna reveals possible DNA methylation and microbiome-mediated evolution of the host genome.</title>
        <authorList>
            <person name="Chaturvedi A."/>
            <person name="Li X."/>
            <person name="Dhandapani V."/>
            <person name="Marshall H."/>
            <person name="Kissane S."/>
            <person name="Cuenca-Cambronero M."/>
            <person name="Asole G."/>
            <person name="Calvet F."/>
            <person name="Ruiz-Romero M."/>
            <person name="Marangio P."/>
            <person name="Guigo R."/>
            <person name="Rago D."/>
            <person name="Mirbahai L."/>
            <person name="Eastwood N."/>
            <person name="Colbourne J.K."/>
            <person name="Zhou J."/>
            <person name="Mallon E."/>
            <person name="Orsini L."/>
        </authorList>
    </citation>
    <scope>NUCLEOTIDE SEQUENCE [LARGE SCALE GENOMIC DNA]</scope>
    <source>
        <strain evidence="2">LRV0_1</strain>
    </source>
</reference>
<accession>A0ABR0AUB1</accession>
<dbReference type="EMBL" id="JAOYFB010000039">
    <property type="protein sequence ID" value="KAK4028708.1"/>
    <property type="molecule type" value="Genomic_DNA"/>
</dbReference>